<protein>
    <submittedName>
        <fullName evidence="2">Uncharacterized protein</fullName>
    </submittedName>
</protein>
<dbReference type="OrthoDB" id="3351993at2759"/>
<evidence type="ECO:0000256" key="1">
    <source>
        <dbReference type="SAM" id="Phobius"/>
    </source>
</evidence>
<feature type="transmembrane region" description="Helical" evidence="1">
    <location>
        <begin position="166"/>
        <end position="183"/>
    </location>
</feature>
<dbReference type="Proteomes" id="UP000266861">
    <property type="component" value="Unassembled WGS sequence"/>
</dbReference>
<feature type="transmembrane region" description="Helical" evidence="1">
    <location>
        <begin position="101"/>
        <end position="121"/>
    </location>
</feature>
<organism evidence="2 3">
    <name type="scientific">Diversispora epigaea</name>
    <dbReference type="NCBI Taxonomy" id="1348612"/>
    <lineage>
        <taxon>Eukaryota</taxon>
        <taxon>Fungi</taxon>
        <taxon>Fungi incertae sedis</taxon>
        <taxon>Mucoromycota</taxon>
        <taxon>Glomeromycotina</taxon>
        <taxon>Glomeromycetes</taxon>
        <taxon>Diversisporales</taxon>
        <taxon>Diversisporaceae</taxon>
        <taxon>Diversispora</taxon>
    </lineage>
</organism>
<evidence type="ECO:0000313" key="2">
    <source>
        <dbReference type="EMBL" id="RHZ65138.1"/>
    </source>
</evidence>
<dbReference type="AlphaFoldDB" id="A0A397HT40"/>
<feature type="transmembrane region" description="Helical" evidence="1">
    <location>
        <begin position="39"/>
        <end position="62"/>
    </location>
</feature>
<keyword evidence="1" id="KW-0812">Transmembrane</keyword>
<feature type="transmembrane region" description="Helical" evidence="1">
    <location>
        <begin position="68"/>
        <end position="89"/>
    </location>
</feature>
<name>A0A397HT40_9GLOM</name>
<evidence type="ECO:0000313" key="3">
    <source>
        <dbReference type="Proteomes" id="UP000266861"/>
    </source>
</evidence>
<keyword evidence="3" id="KW-1185">Reference proteome</keyword>
<keyword evidence="1" id="KW-0472">Membrane</keyword>
<keyword evidence="1" id="KW-1133">Transmembrane helix</keyword>
<proteinExistence type="predicted"/>
<sequence length="266" mass="29943">MESECTIQGADIVSPKIRIAIYVQTSLIILKIFSNQKEIIKFALFAVGTSFALIISAILQYHNNKLHYIFQIEVTYLASLLILVSYYALISLSTIPKKRIYSIIGLLCSLASLLMICYSIWIWTTIKWKLSEQECGDKVKVFWLTIPLNPTGWVRVFALISLGSNVLIPFVTSIVFAILIFTWDDDDDDDGYYYDGDLKIAMACELCYALPIIAMTIASSEILIHKNPISEIPINWGVKEIVILIMVGGDVATTILTIVNQCLHLY</sequence>
<feature type="transmembrane region" description="Helical" evidence="1">
    <location>
        <begin position="198"/>
        <end position="220"/>
    </location>
</feature>
<reference evidence="2 3" key="1">
    <citation type="submission" date="2018-08" db="EMBL/GenBank/DDBJ databases">
        <title>Genome and evolution of the arbuscular mycorrhizal fungus Diversispora epigaea (formerly Glomus versiforme) and its bacterial endosymbionts.</title>
        <authorList>
            <person name="Sun X."/>
            <person name="Fei Z."/>
            <person name="Harrison M."/>
        </authorList>
    </citation>
    <scope>NUCLEOTIDE SEQUENCE [LARGE SCALE GENOMIC DNA]</scope>
    <source>
        <strain evidence="2 3">IT104</strain>
    </source>
</reference>
<feature type="transmembrane region" description="Helical" evidence="1">
    <location>
        <begin position="141"/>
        <end position="159"/>
    </location>
</feature>
<gene>
    <name evidence="2" type="ORF">Glove_319g132</name>
</gene>
<comment type="caution">
    <text evidence="2">The sequence shown here is derived from an EMBL/GenBank/DDBJ whole genome shotgun (WGS) entry which is preliminary data.</text>
</comment>
<feature type="transmembrane region" description="Helical" evidence="1">
    <location>
        <begin position="241"/>
        <end position="259"/>
    </location>
</feature>
<dbReference type="EMBL" id="PQFF01000291">
    <property type="protein sequence ID" value="RHZ65138.1"/>
    <property type="molecule type" value="Genomic_DNA"/>
</dbReference>
<accession>A0A397HT40</accession>